<keyword evidence="3" id="KW-1185">Reference proteome</keyword>
<dbReference type="Proteomes" id="UP001168528">
    <property type="component" value="Unassembled WGS sequence"/>
</dbReference>
<evidence type="ECO:0000256" key="1">
    <source>
        <dbReference type="SAM" id="Phobius"/>
    </source>
</evidence>
<evidence type="ECO:0008006" key="4">
    <source>
        <dbReference type="Google" id="ProtNLM"/>
    </source>
</evidence>
<accession>A0ABT8R703</accession>
<keyword evidence="1" id="KW-1133">Transmembrane helix</keyword>
<keyword evidence="1" id="KW-0472">Membrane</keyword>
<name>A0ABT8R703_9BACT</name>
<evidence type="ECO:0000313" key="3">
    <source>
        <dbReference type="Proteomes" id="UP001168528"/>
    </source>
</evidence>
<comment type="caution">
    <text evidence="2">The sequence shown here is derived from an EMBL/GenBank/DDBJ whole genome shotgun (WGS) entry which is preliminary data.</text>
</comment>
<keyword evidence="1" id="KW-0812">Transmembrane</keyword>
<reference evidence="2" key="1">
    <citation type="submission" date="2023-07" db="EMBL/GenBank/DDBJ databases">
        <title>The genome sequence of Rhodocytophaga aerolata KACC 12507.</title>
        <authorList>
            <person name="Zhang X."/>
        </authorList>
    </citation>
    <scope>NUCLEOTIDE SEQUENCE</scope>
    <source>
        <strain evidence="2">KACC 12507</strain>
    </source>
</reference>
<organism evidence="2 3">
    <name type="scientific">Rhodocytophaga aerolata</name>
    <dbReference type="NCBI Taxonomy" id="455078"/>
    <lineage>
        <taxon>Bacteria</taxon>
        <taxon>Pseudomonadati</taxon>
        <taxon>Bacteroidota</taxon>
        <taxon>Cytophagia</taxon>
        <taxon>Cytophagales</taxon>
        <taxon>Rhodocytophagaceae</taxon>
        <taxon>Rhodocytophaga</taxon>
    </lineage>
</organism>
<sequence>MPNPFLQNKIFSVVPFFGKLCMLVMLMSLIFACSGDPEDTRILEAAQEYAKTNSDIEVNVELEEVVDEYARVHVSPADPGQADEAIMYLKKTNGRWEGLAIGTSFSPDDYQSLHIPEKIR</sequence>
<gene>
    <name evidence="2" type="ORF">Q0590_16550</name>
</gene>
<proteinExistence type="predicted"/>
<dbReference type="EMBL" id="JAUKPO010000009">
    <property type="protein sequence ID" value="MDO1447884.1"/>
    <property type="molecule type" value="Genomic_DNA"/>
</dbReference>
<protein>
    <recommendedName>
        <fullName evidence="4">DUF4878 domain-containing protein</fullName>
    </recommendedName>
</protein>
<dbReference type="RefSeq" id="WP_302038689.1">
    <property type="nucleotide sequence ID" value="NZ_JAUKPO010000009.1"/>
</dbReference>
<evidence type="ECO:0000313" key="2">
    <source>
        <dbReference type="EMBL" id="MDO1447884.1"/>
    </source>
</evidence>
<feature type="transmembrane region" description="Helical" evidence="1">
    <location>
        <begin position="12"/>
        <end position="33"/>
    </location>
</feature>